<evidence type="ECO:0000313" key="2">
    <source>
        <dbReference type="EMBL" id="KAK3788280.1"/>
    </source>
</evidence>
<proteinExistence type="predicted"/>
<name>A0AAE1DZR2_9GAST</name>
<reference evidence="2" key="1">
    <citation type="journal article" date="2023" name="G3 (Bethesda)">
        <title>A reference genome for the long-term kleptoplast-retaining sea slug Elysia crispata morphotype clarki.</title>
        <authorList>
            <person name="Eastman K.E."/>
            <person name="Pendleton A.L."/>
            <person name="Shaikh M.A."/>
            <person name="Suttiyut T."/>
            <person name="Ogas R."/>
            <person name="Tomko P."/>
            <person name="Gavelis G."/>
            <person name="Widhalm J.R."/>
            <person name="Wisecaver J.H."/>
        </authorList>
    </citation>
    <scope>NUCLEOTIDE SEQUENCE</scope>
    <source>
        <strain evidence="2">ECLA1</strain>
    </source>
</reference>
<dbReference type="EMBL" id="JAWDGP010001773">
    <property type="protein sequence ID" value="KAK3788280.1"/>
    <property type="molecule type" value="Genomic_DNA"/>
</dbReference>
<evidence type="ECO:0000256" key="1">
    <source>
        <dbReference type="SAM" id="SignalP"/>
    </source>
</evidence>
<keyword evidence="3" id="KW-1185">Reference proteome</keyword>
<comment type="caution">
    <text evidence="2">The sequence shown here is derived from an EMBL/GenBank/DDBJ whole genome shotgun (WGS) entry which is preliminary data.</text>
</comment>
<sequence>MESVLATLAIVVITASVSKGGVVKRESEIEDNGFNVCGVHIYLACMVPNVQQYQNDLATQDARIALLGNRQRLGEFAEALQTAASCIETQQAASVCAGASEEETGVAEIQFVAGYLSSPARVDIVHGTAGSPCLTNFSKVDQLGEESLQCLQNATEAAVESDEVCAGIQMLRECSVDAGTSVCGLSVGVFFHSLWEYSSQPNVDASVLFSIIPDENMASVVQSCNQLIPEGHSYTKRAMSFFGKFF</sequence>
<feature type="signal peptide" evidence="1">
    <location>
        <begin position="1"/>
        <end position="20"/>
    </location>
</feature>
<accession>A0AAE1DZR2</accession>
<keyword evidence="1" id="KW-0732">Signal</keyword>
<evidence type="ECO:0000313" key="3">
    <source>
        <dbReference type="Proteomes" id="UP001283361"/>
    </source>
</evidence>
<feature type="chain" id="PRO_5041957864" evidence="1">
    <location>
        <begin position="21"/>
        <end position="246"/>
    </location>
</feature>
<organism evidence="2 3">
    <name type="scientific">Elysia crispata</name>
    <name type="common">lettuce slug</name>
    <dbReference type="NCBI Taxonomy" id="231223"/>
    <lineage>
        <taxon>Eukaryota</taxon>
        <taxon>Metazoa</taxon>
        <taxon>Spiralia</taxon>
        <taxon>Lophotrochozoa</taxon>
        <taxon>Mollusca</taxon>
        <taxon>Gastropoda</taxon>
        <taxon>Heterobranchia</taxon>
        <taxon>Euthyneura</taxon>
        <taxon>Panpulmonata</taxon>
        <taxon>Sacoglossa</taxon>
        <taxon>Placobranchoidea</taxon>
        <taxon>Plakobranchidae</taxon>
        <taxon>Elysia</taxon>
    </lineage>
</organism>
<gene>
    <name evidence="2" type="ORF">RRG08_027014</name>
</gene>
<protein>
    <submittedName>
        <fullName evidence="2">Uncharacterized protein</fullName>
    </submittedName>
</protein>
<dbReference type="AlphaFoldDB" id="A0AAE1DZR2"/>
<dbReference type="Proteomes" id="UP001283361">
    <property type="component" value="Unassembled WGS sequence"/>
</dbReference>